<dbReference type="InterPro" id="IPR036396">
    <property type="entry name" value="Cyt_P450_sf"/>
</dbReference>
<evidence type="ECO:0000256" key="2">
    <source>
        <dbReference type="ARBA" id="ARBA00010617"/>
    </source>
</evidence>
<dbReference type="PROSITE" id="PS00086">
    <property type="entry name" value="CYTOCHROME_P450"/>
    <property type="match status" value="1"/>
</dbReference>
<reference evidence="9" key="1">
    <citation type="submission" date="2021-03" db="EMBL/GenBank/DDBJ databases">
        <title>Revisited historic fungal species revealed as producer of novel bioactive compounds through whole genome sequencing and comparative genomics.</title>
        <authorList>
            <person name="Vignolle G.A."/>
            <person name="Hochenegger N."/>
            <person name="Mach R.L."/>
            <person name="Mach-Aigner A.R."/>
            <person name="Javad Rahimi M."/>
            <person name="Salim K.A."/>
            <person name="Chan C.M."/>
            <person name="Lim L.B.L."/>
            <person name="Cai F."/>
            <person name="Druzhinina I.S."/>
            <person name="U'Ren J.M."/>
            <person name="Derntl C."/>
        </authorList>
    </citation>
    <scope>NUCLEOTIDE SEQUENCE</scope>
    <source>
        <strain evidence="9">TUCIM 5799</strain>
    </source>
</reference>
<dbReference type="GO" id="GO:0004497">
    <property type="term" value="F:monooxygenase activity"/>
    <property type="evidence" value="ECO:0007669"/>
    <property type="project" value="UniProtKB-KW"/>
</dbReference>
<evidence type="ECO:0008006" key="11">
    <source>
        <dbReference type="Google" id="ProtNLM"/>
    </source>
</evidence>
<dbReference type="Proteomes" id="UP000829685">
    <property type="component" value="Unassembled WGS sequence"/>
</dbReference>
<keyword evidence="10" id="KW-1185">Reference proteome</keyword>
<keyword evidence="8" id="KW-0560">Oxidoreductase</keyword>
<feature type="binding site" description="axial binding residue" evidence="7">
    <location>
        <position position="508"/>
    </location>
    <ligand>
        <name>heme</name>
        <dbReference type="ChEBI" id="CHEBI:30413"/>
    </ligand>
    <ligandPart>
        <name>Fe</name>
        <dbReference type="ChEBI" id="CHEBI:18248"/>
    </ligandPart>
</feature>
<evidence type="ECO:0000256" key="1">
    <source>
        <dbReference type="ARBA" id="ARBA00001971"/>
    </source>
</evidence>
<protein>
    <recommendedName>
        <fullName evidence="11">Cytochrome P450</fullName>
    </recommendedName>
</protein>
<dbReference type="GO" id="GO:0005506">
    <property type="term" value="F:iron ion binding"/>
    <property type="evidence" value="ECO:0007669"/>
    <property type="project" value="InterPro"/>
</dbReference>
<accession>A0A9P9WI85</accession>
<keyword evidence="3 7" id="KW-0349">Heme</keyword>
<comment type="caution">
    <text evidence="9">The sequence shown here is derived from an EMBL/GenBank/DDBJ whole genome shotgun (WGS) entry which is preliminary data.</text>
</comment>
<dbReference type="EMBL" id="JAFIMR010000023">
    <property type="protein sequence ID" value="KAI1864725.1"/>
    <property type="molecule type" value="Genomic_DNA"/>
</dbReference>
<evidence type="ECO:0000313" key="9">
    <source>
        <dbReference type="EMBL" id="KAI1864725.1"/>
    </source>
</evidence>
<dbReference type="SUPFAM" id="SSF48264">
    <property type="entry name" value="Cytochrome P450"/>
    <property type="match status" value="1"/>
</dbReference>
<sequence length="561" mass="62907">MAAKFYVTAALVVLVYSIYRRLFPKPIPGIPYNAASAQRISGDKPGMMEAFQKHGEFSRYRTGLTNKLGFPLVQLFASPFMPPYLYLDDPRETEDILLRRNKEFDRSPIASIVIGTIMPHSTIVKKTTPHYKAQRKPWLDVMAPDFLQRAVAPSLYSAGLELLELWKAKQEKANGAEVDILHDFDTAALDAIWLAILGEKLGGMRDQINEINGDSKGKASTQDEDIASGIDMQNALDFMNKAALGWRTFKFPPLQLWLLKKGKEYQKYDGIKNKQIERIMRTSIAKYQAAIENGIEAPDNCAMDLVLRREVQAAHKAGVPLRDLTKDVELRDEVFLLLWAGHDTTSNTLSWWIKYMAHSQTVQSKLRSALRDAFPGIGLPSVNDLVDCDIPYLDAVIEEAMRLAGTATVTRQAIVDTEILGKKIPKGTNIVFNNIMKSRPVAVPEEVRSATSRAAYEKRGRPGIDGPAGDNLSDFVPERWLIKGQDGKVEFDAYAIPRLGFGDGPRGCFGRKLAMLELRIMITLTALSFNMLPLSSKRDNMEAVETMFRKPKACYARFEKL</sequence>
<evidence type="ECO:0000313" key="10">
    <source>
        <dbReference type="Proteomes" id="UP000829685"/>
    </source>
</evidence>
<dbReference type="PANTHER" id="PTHR24305">
    <property type="entry name" value="CYTOCHROME P450"/>
    <property type="match status" value="1"/>
</dbReference>
<organism evidence="9 10">
    <name type="scientific">Neoarthrinium moseri</name>
    <dbReference type="NCBI Taxonomy" id="1658444"/>
    <lineage>
        <taxon>Eukaryota</taxon>
        <taxon>Fungi</taxon>
        <taxon>Dikarya</taxon>
        <taxon>Ascomycota</taxon>
        <taxon>Pezizomycotina</taxon>
        <taxon>Sordariomycetes</taxon>
        <taxon>Xylariomycetidae</taxon>
        <taxon>Amphisphaeriales</taxon>
        <taxon>Apiosporaceae</taxon>
        <taxon>Neoarthrinium</taxon>
    </lineage>
</organism>
<comment type="similarity">
    <text evidence="2 8">Belongs to the cytochrome P450 family.</text>
</comment>
<dbReference type="PRINTS" id="PR00465">
    <property type="entry name" value="EP450IV"/>
</dbReference>
<keyword evidence="6 8" id="KW-0503">Monooxygenase</keyword>
<keyword evidence="5 7" id="KW-0408">Iron</keyword>
<gene>
    <name evidence="9" type="ORF">JX265_008449</name>
</gene>
<dbReference type="PANTHER" id="PTHR24305:SF232">
    <property type="entry name" value="P450, PUTATIVE (EUROFUNG)-RELATED"/>
    <property type="match status" value="1"/>
</dbReference>
<dbReference type="Gene3D" id="1.10.630.10">
    <property type="entry name" value="Cytochrome P450"/>
    <property type="match status" value="1"/>
</dbReference>
<dbReference type="InterPro" id="IPR001128">
    <property type="entry name" value="Cyt_P450"/>
</dbReference>
<dbReference type="AlphaFoldDB" id="A0A9P9WI85"/>
<evidence type="ECO:0000256" key="6">
    <source>
        <dbReference type="ARBA" id="ARBA00023033"/>
    </source>
</evidence>
<evidence type="ECO:0000256" key="8">
    <source>
        <dbReference type="RuleBase" id="RU000461"/>
    </source>
</evidence>
<dbReference type="GO" id="GO:0016705">
    <property type="term" value="F:oxidoreductase activity, acting on paired donors, with incorporation or reduction of molecular oxygen"/>
    <property type="evidence" value="ECO:0007669"/>
    <property type="project" value="InterPro"/>
</dbReference>
<dbReference type="OrthoDB" id="1470350at2759"/>
<dbReference type="GO" id="GO:0020037">
    <property type="term" value="F:heme binding"/>
    <property type="evidence" value="ECO:0007669"/>
    <property type="project" value="InterPro"/>
</dbReference>
<evidence type="ECO:0000256" key="3">
    <source>
        <dbReference type="ARBA" id="ARBA00022617"/>
    </source>
</evidence>
<dbReference type="Pfam" id="PF00067">
    <property type="entry name" value="p450"/>
    <property type="match status" value="2"/>
</dbReference>
<proteinExistence type="inferred from homology"/>
<evidence type="ECO:0000256" key="7">
    <source>
        <dbReference type="PIRSR" id="PIRSR602403-1"/>
    </source>
</evidence>
<dbReference type="InterPro" id="IPR017972">
    <property type="entry name" value="Cyt_P450_CS"/>
</dbReference>
<dbReference type="PRINTS" id="PR00385">
    <property type="entry name" value="P450"/>
</dbReference>
<name>A0A9P9WI85_9PEZI</name>
<evidence type="ECO:0000256" key="5">
    <source>
        <dbReference type="ARBA" id="ARBA00023004"/>
    </source>
</evidence>
<dbReference type="InterPro" id="IPR002403">
    <property type="entry name" value="Cyt_P450_E_grp-IV"/>
</dbReference>
<comment type="cofactor">
    <cofactor evidence="1 7">
        <name>heme</name>
        <dbReference type="ChEBI" id="CHEBI:30413"/>
    </cofactor>
</comment>
<evidence type="ECO:0000256" key="4">
    <source>
        <dbReference type="ARBA" id="ARBA00022723"/>
    </source>
</evidence>
<keyword evidence="4 7" id="KW-0479">Metal-binding</keyword>
<dbReference type="InterPro" id="IPR050121">
    <property type="entry name" value="Cytochrome_P450_monoxygenase"/>
</dbReference>